<organism evidence="2">
    <name type="scientific">Anguilla anguilla</name>
    <name type="common">European freshwater eel</name>
    <name type="synonym">Muraena anguilla</name>
    <dbReference type="NCBI Taxonomy" id="7936"/>
    <lineage>
        <taxon>Eukaryota</taxon>
        <taxon>Metazoa</taxon>
        <taxon>Chordata</taxon>
        <taxon>Craniata</taxon>
        <taxon>Vertebrata</taxon>
        <taxon>Euteleostomi</taxon>
        <taxon>Actinopterygii</taxon>
        <taxon>Neopterygii</taxon>
        <taxon>Teleostei</taxon>
        <taxon>Anguilliformes</taxon>
        <taxon>Anguillidae</taxon>
        <taxon>Anguilla</taxon>
    </lineage>
</organism>
<protein>
    <submittedName>
        <fullName evidence="2">Uncharacterized protein</fullName>
    </submittedName>
</protein>
<name>A0A0E9V5N7_ANGAN</name>
<proteinExistence type="predicted"/>
<feature type="compositionally biased region" description="Basic residues" evidence="1">
    <location>
        <begin position="37"/>
        <end position="57"/>
    </location>
</feature>
<evidence type="ECO:0000256" key="1">
    <source>
        <dbReference type="SAM" id="MobiDB-lite"/>
    </source>
</evidence>
<evidence type="ECO:0000313" key="2">
    <source>
        <dbReference type="EMBL" id="JAH72573.1"/>
    </source>
</evidence>
<accession>A0A0E9V5N7</accession>
<dbReference type="AlphaFoldDB" id="A0A0E9V5N7"/>
<feature type="region of interest" description="Disordered" evidence="1">
    <location>
        <begin position="14"/>
        <end position="57"/>
    </location>
</feature>
<dbReference type="EMBL" id="GBXM01036004">
    <property type="protein sequence ID" value="JAH72573.1"/>
    <property type="molecule type" value="Transcribed_RNA"/>
</dbReference>
<reference evidence="2" key="2">
    <citation type="journal article" date="2015" name="Fish Shellfish Immunol.">
        <title>Early steps in the European eel (Anguilla anguilla)-Vibrio vulnificus interaction in the gills: Role of the RtxA13 toxin.</title>
        <authorList>
            <person name="Callol A."/>
            <person name="Pajuelo D."/>
            <person name="Ebbesson L."/>
            <person name="Teles M."/>
            <person name="MacKenzie S."/>
            <person name="Amaro C."/>
        </authorList>
    </citation>
    <scope>NUCLEOTIDE SEQUENCE</scope>
</reference>
<reference evidence="2" key="1">
    <citation type="submission" date="2014-11" db="EMBL/GenBank/DDBJ databases">
        <authorList>
            <person name="Amaro Gonzalez C."/>
        </authorList>
    </citation>
    <scope>NUCLEOTIDE SEQUENCE</scope>
</reference>
<sequence>MLNTLLQTLLKSKGFPLSSGLPPFQTKKDFGPSRAHSQSHSKVKGQRLSQRKKAESKKRHCVCSPLIKYRGILSKWKQLETNRPVGKKECQTRQILITKNKKKRTTRR</sequence>